<feature type="region of interest" description="Disordered" evidence="1">
    <location>
        <begin position="1"/>
        <end position="25"/>
    </location>
</feature>
<evidence type="ECO:0000256" key="1">
    <source>
        <dbReference type="SAM" id="MobiDB-lite"/>
    </source>
</evidence>
<name>A0ABU7DPD8_9TELE</name>
<reference evidence="2 3" key="1">
    <citation type="submission" date="2021-06" db="EMBL/GenBank/DDBJ databases">
        <authorList>
            <person name="Palmer J.M."/>
        </authorList>
    </citation>
    <scope>NUCLEOTIDE SEQUENCE [LARGE SCALE GENOMIC DNA]</scope>
    <source>
        <strain evidence="2 3">CL_MEX2019</strain>
        <tissue evidence="2">Muscle</tissue>
    </source>
</reference>
<feature type="region of interest" description="Disordered" evidence="1">
    <location>
        <begin position="87"/>
        <end position="112"/>
    </location>
</feature>
<keyword evidence="3" id="KW-1185">Reference proteome</keyword>
<dbReference type="EMBL" id="JAHUTJ010033103">
    <property type="protein sequence ID" value="MED6276746.1"/>
    <property type="molecule type" value="Genomic_DNA"/>
</dbReference>
<evidence type="ECO:0000313" key="2">
    <source>
        <dbReference type="EMBL" id="MED6276746.1"/>
    </source>
</evidence>
<comment type="caution">
    <text evidence="2">The sequence shown here is derived from an EMBL/GenBank/DDBJ whole genome shotgun (WGS) entry which is preliminary data.</text>
</comment>
<proteinExistence type="predicted"/>
<sequence length="121" mass="12812">MADSKSTSTIHPGGHRLTQNNIKSTAGLTCPSLVRGSLPPNLPPAIEPESDNICDVVKTSHIAEADGRGTQRRPQTESIHVTVSPDRLRTLRQTGNSGGDTEGGNDDEDPGMLHVVHLGMV</sequence>
<accession>A0ABU7DPD8</accession>
<protein>
    <submittedName>
        <fullName evidence="2">Uncharacterized protein</fullName>
    </submittedName>
</protein>
<evidence type="ECO:0000313" key="3">
    <source>
        <dbReference type="Proteomes" id="UP001352852"/>
    </source>
</evidence>
<gene>
    <name evidence="2" type="ORF">CHARACLAT_006149</name>
</gene>
<feature type="compositionally biased region" description="Polar residues" evidence="1">
    <location>
        <begin position="1"/>
        <end position="10"/>
    </location>
</feature>
<dbReference type="Proteomes" id="UP001352852">
    <property type="component" value="Unassembled WGS sequence"/>
</dbReference>
<organism evidence="2 3">
    <name type="scientific">Characodon lateralis</name>
    <dbReference type="NCBI Taxonomy" id="208331"/>
    <lineage>
        <taxon>Eukaryota</taxon>
        <taxon>Metazoa</taxon>
        <taxon>Chordata</taxon>
        <taxon>Craniata</taxon>
        <taxon>Vertebrata</taxon>
        <taxon>Euteleostomi</taxon>
        <taxon>Actinopterygii</taxon>
        <taxon>Neopterygii</taxon>
        <taxon>Teleostei</taxon>
        <taxon>Neoteleostei</taxon>
        <taxon>Acanthomorphata</taxon>
        <taxon>Ovalentaria</taxon>
        <taxon>Atherinomorphae</taxon>
        <taxon>Cyprinodontiformes</taxon>
        <taxon>Goodeidae</taxon>
        <taxon>Characodon</taxon>
    </lineage>
</organism>